<dbReference type="AlphaFoldDB" id="G8TX42"/>
<dbReference type="InterPro" id="IPR014238">
    <property type="entry name" value="Spore_YlmC/YmxH"/>
</dbReference>
<organism evidence="2 3">
    <name type="scientific">Sulfobacillus acidophilus (strain ATCC 700253 / DSM 10332 / NAL)</name>
    <dbReference type="NCBI Taxonomy" id="679936"/>
    <lineage>
        <taxon>Bacteria</taxon>
        <taxon>Bacillati</taxon>
        <taxon>Bacillota</taxon>
        <taxon>Clostridia</taxon>
        <taxon>Eubacteriales</taxon>
        <taxon>Clostridiales Family XVII. Incertae Sedis</taxon>
        <taxon>Sulfobacillus</taxon>
    </lineage>
</organism>
<dbReference type="PANTHER" id="PTHR40061">
    <property type="entry name" value="SPORULATION PROTEIN YLMC-RELATED"/>
    <property type="match status" value="1"/>
</dbReference>
<dbReference type="KEGG" id="sap:Sulac_1453"/>
<evidence type="ECO:0000313" key="2">
    <source>
        <dbReference type="EMBL" id="AEW04950.1"/>
    </source>
</evidence>
<dbReference type="SUPFAM" id="SSF50346">
    <property type="entry name" value="PRC-barrel domain"/>
    <property type="match status" value="1"/>
</dbReference>
<reference evidence="3" key="1">
    <citation type="submission" date="2011-12" db="EMBL/GenBank/DDBJ databases">
        <title>The complete genome of chromosome of Sulfobacillus acidophilus DSM 10332.</title>
        <authorList>
            <person name="Lucas S."/>
            <person name="Han J."/>
            <person name="Lapidus A."/>
            <person name="Bruce D."/>
            <person name="Goodwin L."/>
            <person name="Pitluck S."/>
            <person name="Peters L."/>
            <person name="Kyrpides N."/>
            <person name="Mavromatis K."/>
            <person name="Ivanova N."/>
            <person name="Mikhailova N."/>
            <person name="Chertkov O."/>
            <person name="Saunders E."/>
            <person name="Detter J.C."/>
            <person name="Tapia R."/>
            <person name="Han C."/>
            <person name="Land M."/>
            <person name="Hauser L."/>
            <person name="Markowitz V."/>
            <person name="Cheng J.-F."/>
            <person name="Hugenholtz P."/>
            <person name="Woyke T."/>
            <person name="Wu D."/>
            <person name="Pukall R."/>
            <person name="Gehrich-Schroeter G."/>
            <person name="Schneider S."/>
            <person name="Klenk H.-P."/>
            <person name="Eisen J.A."/>
        </authorList>
    </citation>
    <scope>NUCLEOTIDE SEQUENCE [LARGE SCALE GENOMIC DNA]</scope>
    <source>
        <strain evidence="3">ATCC 700253 / DSM 10332 / NAL</strain>
    </source>
</reference>
<reference evidence="2 3" key="2">
    <citation type="journal article" date="2012" name="Stand. Genomic Sci.">
        <title>Complete genome sequence of the moderately thermophilic mineral-sulfide-oxidizing firmicute Sulfobacillus acidophilus type strain (NAL(T)).</title>
        <authorList>
            <person name="Anderson I."/>
            <person name="Chertkov O."/>
            <person name="Chen A."/>
            <person name="Saunders E."/>
            <person name="Lapidus A."/>
            <person name="Nolan M."/>
            <person name="Lucas S."/>
            <person name="Hammon N."/>
            <person name="Deshpande S."/>
            <person name="Cheng J.F."/>
            <person name="Han C."/>
            <person name="Tapia R."/>
            <person name="Goodwin L.A."/>
            <person name="Pitluck S."/>
            <person name="Liolios K."/>
            <person name="Pagani I."/>
            <person name="Ivanova N."/>
            <person name="Mikhailova N."/>
            <person name="Pati A."/>
            <person name="Palaniappan K."/>
            <person name="Land M."/>
            <person name="Pan C."/>
            <person name="Rohde M."/>
            <person name="Pukall R."/>
            <person name="Goker M."/>
            <person name="Detter J.C."/>
            <person name="Woyke T."/>
            <person name="Bristow J."/>
            <person name="Eisen J.A."/>
            <person name="Markowitz V."/>
            <person name="Hugenholtz P."/>
            <person name="Kyrpides N.C."/>
            <person name="Klenk H.P."/>
            <person name="Mavromatis K."/>
        </authorList>
    </citation>
    <scope>NUCLEOTIDE SEQUENCE [LARGE SCALE GENOMIC DNA]</scope>
    <source>
        <strain evidence="3">ATCC 700253 / DSM 10332 / NAL</strain>
    </source>
</reference>
<name>G8TX42_SULAD</name>
<evidence type="ECO:0000313" key="3">
    <source>
        <dbReference type="Proteomes" id="UP000005439"/>
    </source>
</evidence>
<dbReference type="NCBIfam" id="TIGR02888">
    <property type="entry name" value="spore_YlmC_YmxH"/>
    <property type="match status" value="1"/>
</dbReference>
<dbReference type="Gene3D" id="2.30.30.240">
    <property type="entry name" value="PRC-barrel domain"/>
    <property type="match status" value="1"/>
</dbReference>
<keyword evidence="3" id="KW-1185">Reference proteome</keyword>
<dbReference type="InterPro" id="IPR027275">
    <property type="entry name" value="PRC-brl_dom"/>
</dbReference>
<dbReference type="EMBL" id="CP003179">
    <property type="protein sequence ID" value="AEW04950.1"/>
    <property type="molecule type" value="Genomic_DNA"/>
</dbReference>
<dbReference type="Proteomes" id="UP000005439">
    <property type="component" value="Chromosome"/>
</dbReference>
<accession>G8TX42</accession>
<gene>
    <name evidence="2" type="ordered locus">Sulac_1453</name>
</gene>
<feature type="domain" description="PRC-barrel" evidence="1">
    <location>
        <begin position="3"/>
        <end position="76"/>
    </location>
</feature>
<dbReference type="HOGENOM" id="CLU_161336_0_1_9"/>
<evidence type="ECO:0000259" key="1">
    <source>
        <dbReference type="Pfam" id="PF05239"/>
    </source>
</evidence>
<protein>
    <submittedName>
        <fullName evidence="2">Sporulation protein, YlmC/YmxH family</fullName>
    </submittedName>
</protein>
<dbReference type="PATRIC" id="fig|679936.5.peg.1518"/>
<proteinExistence type="predicted"/>
<dbReference type="Pfam" id="PF05239">
    <property type="entry name" value="PRC"/>
    <property type="match status" value="1"/>
</dbReference>
<dbReference type="STRING" id="679936.Sulac_1453"/>
<dbReference type="InterPro" id="IPR011033">
    <property type="entry name" value="PRC_barrel-like_sf"/>
</dbReference>
<dbReference type="PANTHER" id="PTHR40061:SF1">
    <property type="entry name" value="SPORULATION PROTEIN YLMC-RELATED"/>
    <property type="match status" value="1"/>
</dbReference>
<sequence length="86" mass="9596">MVKTSELRTKDVVNVVDGRRLGLIGDIELDLEQGRVKSVVVPGASRFLGFFGRDRDTVIEWEQIQKIGQDVILVNVAPFTDQTHSS</sequence>